<comment type="similarity">
    <text evidence="1">Belongs to the TMA16 family.</text>
</comment>
<dbReference type="STRING" id="53468.A0A0R3UKL9"/>
<dbReference type="InterPro" id="IPR021346">
    <property type="entry name" value="Tma16"/>
</dbReference>
<reference evidence="2 3" key="1">
    <citation type="submission" date="2018-10" db="EMBL/GenBank/DDBJ databases">
        <authorList>
            <consortium name="Pathogen Informatics"/>
        </authorList>
    </citation>
    <scope>NUCLEOTIDE SEQUENCE [LARGE SCALE GENOMIC DNA]</scope>
</reference>
<accession>A0A0R3UKL9</accession>
<evidence type="ECO:0000313" key="4">
    <source>
        <dbReference type="WBParaSite" id="MCU_005285-RA"/>
    </source>
</evidence>
<keyword evidence="3" id="KW-1185">Reference proteome</keyword>
<dbReference type="WBParaSite" id="MCU_005285-RA">
    <property type="protein sequence ID" value="MCU_005285-RA"/>
    <property type="gene ID" value="MCU_005285"/>
</dbReference>
<dbReference type="Proteomes" id="UP000267029">
    <property type="component" value="Unassembled WGS sequence"/>
</dbReference>
<dbReference type="GO" id="GO:0005634">
    <property type="term" value="C:nucleus"/>
    <property type="evidence" value="ECO:0007669"/>
    <property type="project" value="TreeGrafter"/>
</dbReference>
<evidence type="ECO:0000256" key="1">
    <source>
        <dbReference type="ARBA" id="ARBA00034127"/>
    </source>
</evidence>
<dbReference type="EMBL" id="UXSR01005460">
    <property type="protein sequence ID" value="VDD82147.1"/>
    <property type="molecule type" value="Genomic_DNA"/>
</dbReference>
<dbReference type="PANTHER" id="PTHR13349:SF2">
    <property type="entry name" value="TRANSLATION MACHINERY-ASSOCIATED PROTEIN 16"/>
    <property type="match status" value="1"/>
</dbReference>
<dbReference type="Gene3D" id="1.20.1440.170">
    <property type="entry name" value="Translation machinery-associated protein 16-like"/>
    <property type="match status" value="1"/>
</dbReference>
<dbReference type="OrthoDB" id="270284at2759"/>
<gene>
    <name evidence="2" type="ORF">MCOS_LOCUS8150</name>
</gene>
<reference evidence="4" key="2">
    <citation type="submission" date="2019-11" db="UniProtKB">
        <authorList>
            <consortium name="WormBaseParasite"/>
        </authorList>
    </citation>
    <scope>IDENTIFICATION</scope>
</reference>
<evidence type="ECO:0000313" key="3">
    <source>
        <dbReference type="Proteomes" id="UP000267029"/>
    </source>
</evidence>
<proteinExistence type="inferred from homology"/>
<organism evidence="4">
    <name type="scientific">Mesocestoides corti</name>
    <name type="common">Flatworm</name>
    <dbReference type="NCBI Taxonomy" id="53468"/>
    <lineage>
        <taxon>Eukaryota</taxon>
        <taxon>Metazoa</taxon>
        <taxon>Spiralia</taxon>
        <taxon>Lophotrochozoa</taxon>
        <taxon>Platyhelminthes</taxon>
        <taxon>Cestoda</taxon>
        <taxon>Eucestoda</taxon>
        <taxon>Cyclophyllidea</taxon>
        <taxon>Mesocestoididae</taxon>
        <taxon>Mesocestoides</taxon>
    </lineage>
</organism>
<evidence type="ECO:0000313" key="2">
    <source>
        <dbReference type="EMBL" id="VDD82147.1"/>
    </source>
</evidence>
<dbReference type="AlphaFoldDB" id="A0A0R3UKL9"/>
<dbReference type="InterPro" id="IPR038356">
    <property type="entry name" value="Tma16_sf"/>
</dbReference>
<protein>
    <submittedName>
        <fullName evidence="4">Skp1_POZ domain-containing protein</fullName>
    </submittedName>
</protein>
<dbReference type="PANTHER" id="PTHR13349">
    <property type="entry name" value="TRANSLATION MACHINERY-ASSOCIATED PROTEIN 16"/>
    <property type="match status" value="1"/>
</dbReference>
<sequence length="104" mass="11906">MWFKQNLPTDVDVLTVDDIRVLIGRYLCRFKTGSKADEKELENCSISMSVDMTNEFLKREAHEFSSMGLSVPDLTSKPNLEKLRNWNGEADKMMSISMALVKKT</sequence>
<dbReference type="Pfam" id="PF11176">
    <property type="entry name" value="Tma16"/>
    <property type="match status" value="1"/>
</dbReference>
<name>A0A0R3UKL9_MESCO</name>